<dbReference type="EMBL" id="LMVM01000002">
    <property type="protein sequence ID" value="PAV05672.1"/>
    <property type="molecule type" value="Genomic_DNA"/>
</dbReference>
<dbReference type="RefSeq" id="WP_069584061.1">
    <property type="nucleotide sequence ID" value="NZ_LMVM01000002.1"/>
</dbReference>
<keyword evidence="2" id="KW-1185">Reference proteome</keyword>
<accession>A0A2A2H8D7</accession>
<reference evidence="1 2" key="1">
    <citation type="journal article" date="2017" name="BMC Genomics">
        <title>Genomic analysis of methanogenic archaea reveals a shift towards energy conservation.</title>
        <authorList>
            <person name="Gilmore S.P."/>
            <person name="Henske J.K."/>
            <person name="Sexton J.A."/>
            <person name="Solomon K.V."/>
            <person name="Seppala S."/>
            <person name="Yoo J.I."/>
            <person name="Huyett L.M."/>
            <person name="Pressman A."/>
            <person name="Cogan J.Z."/>
            <person name="Kivenson V."/>
            <person name="Peng X."/>
            <person name="Tan Y."/>
            <person name="Valentine D.L."/>
            <person name="O'Malley M.A."/>
        </authorList>
    </citation>
    <scope>NUCLEOTIDE SEQUENCE [LARGE SCALE GENOMIC DNA]</scope>
    <source>
        <strain evidence="1 2">M.o.H.</strain>
    </source>
</reference>
<dbReference type="AlphaFoldDB" id="A0A2A2H8D7"/>
<dbReference type="Proteomes" id="UP000217784">
    <property type="component" value="Unassembled WGS sequence"/>
</dbReference>
<gene>
    <name evidence="1" type="ORF">ASJ80_08025</name>
</gene>
<sequence>MPLPETEYQKLINILNKYKTQYSLTIEEDLNDIIKSIELDAKISHKDLNNAKIKVLNTFKGPEIGVTFED</sequence>
<name>A0A2A2H8D7_METBR</name>
<evidence type="ECO:0000313" key="2">
    <source>
        <dbReference type="Proteomes" id="UP000217784"/>
    </source>
</evidence>
<protein>
    <submittedName>
        <fullName evidence="1">Uncharacterized protein</fullName>
    </submittedName>
</protein>
<organism evidence="1 2">
    <name type="scientific">Methanobacterium bryantii</name>
    <dbReference type="NCBI Taxonomy" id="2161"/>
    <lineage>
        <taxon>Archaea</taxon>
        <taxon>Methanobacteriati</taxon>
        <taxon>Methanobacteriota</taxon>
        <taxon>Methanomada group</taxon>
        <taxon>Methanobacteria</taxon>
        <taxon>Methanobacteriales</taxon>
        <taxon>Methanobacteriaceae</taxon>
        <taxon>Methanobacterium</taxon>
    </lineage>
</organism>
<evidence type="ECO:0000313" key="1">
    <source>
        <dbReference type="EMBL" id="PAV05672.1"/>
    </source>
</evidence>
<dbReference type="OrthoDB" id="372582at2157"/>
<proteinExistence type="predicted"/>
<comment type="caution">
    <text evidence="1">The sequence shown here is derived from an EMBL/GenBank/DDBJ whole genome shotgun (WGS) entry which is preliminary data.</text>
</comment>